<keyword evidence="3" id="KW-1185">Reference proteome</keyword>
<organism evidence="2 3">
    <name type="scientific">Didymella exigua CBS 183.55</name>
    <dbReference type="NCBI Taxonomy" id="1150837"/>
    <lineage>
        <taxon>Eukaryota</taxon>
        <taxon>Fungi</taxon>
        <taxon>Dikarya</taxon>
        <taxon>Ascomycota</taxon>
        <taxon>Pezizomycotina</taxon>
        <taxon>Dothideomycetes</taxon>
        <taxon>Pleosporomycetidae</taxon>
        <taxon>Pleosporales</taxon>
        <taxon>Pleosporineae</taxon>
        <taxon>Didymellaceae</taxon>
        <taxon>Didymella</taxon>
    </lineage>
</organism>
<accession>A0A6A5R6Q2</accession>
<evidence type="ECO:0000313" key="3">
    <source>
        <dbReference type="Proteomes" id="UP000800082"/>
    </source>
</evidence>
<proteinExistence type="predicted"/>
<keyword evidence="1" id="KW-1133">Transmembrane helix</keyword>
<feature type="transmembrane region" description="Helical" evidence="1">
    <location>
        <begin position="20"/>
        <end position="37"/>
    </location>
</feature>
<dbReference type="RefSeq" id="XP_033444104.1">
    <property type="nucleotide sequence ID" value="XM_033594055.1"/>
</dbReference>
<dbReference type="AlphaFoldDB" id="A0A6A5R6Q2"/>
<reference evidence="2" key="1">
    <citation type="journal article" date="2020" name="Stud. Mycol.">
        <title>101 Dothideomycetes genomes: a test case for predicting lifestyles and emergence of pathogens.</title>
        <authorList>
            <person name="Haridas S."/>
            <person name="Albert R."/>
            <person name="Binder M."/>
            <person name="Bloem J."/>
            <person name="Labutti K."/>
            <person name="Salamov A."/>
            <person name="Andreopoulos B."/>
            <person name="Baker S."/>
            <person name="Barry K."/>
            <person name="Bills G."/>
            <person name="Bluhm B."/>
            <person name="Cannon C."/>
            <person name="Castanera R."/>
            <person name="Culley D."/>
            <person name="Daum C."/>
            <person name="Ezra D."/>
            <person name="Gonzalez J."/>
            <person name="Henrissat B."/>
            <person name="Kuo A."/>
            <person name="Liang C."/>
            <person name="Lipzen A."/>
            <person name="Lutzoni F."/>
            <person name="Magnuson J."/>
            <person name="Mondo S."/>
            <person name="Nolan M."/>
            <person name="Ohm R."/>
            <person name="Pangilinan J."/>
            <person name="Park H.-J."/>
            <person name="Ramirez L."/>
            <person name="Alfaro M."/>
            <person name="Sun H."/>
            <person name="Tritt A."/>
            <person name="Yoshinaga Y."/>
            <person name="Zwiers L.-H."/>
            <person name="Turgeon B."/>
            <person name="Goodwin S."/>
            <person name="Spatafora J."/>
            <person name="Crous P."/>
            <person name="Grigoriev I."/>
        </authorList>
    </citation>
    <scope>NUCLEOTIDE SEQUENCE</scope>
    <source>
        <strain evidence="2">CBS 183.55</strain>
    </source>
</reference>
<sequence>MDIPLLIIEDHPAYNFRRVLGFFQTCTSLLVFFVQLLELMVRIFITISCTTADCVEKVSGEEGLEAQCTPSGPCE</sequence>
<dbReference type="EMBL" id="ML979000">
    <property type="protein sequence ID" value="KAF1923851.1"/>
    <property type="molecule type" value="Genomic_DNA"/>
</dbReference>
<evidence type="ECO:0000313" key="2">
    <source>
        <dbReference type="EMBL" id="KAF1923851.1"/>
    </source>
</evidence>
<evidence type="ECO:0000256" key="1">
    <source>
        <dbReference type="SAM" id="Phobius"/>
    </source>
</evidence>
<dbReference type="GeneID" id="54351723"/>
<keyword evidence="1" id="KW-0812">Transmembrane</keyword>
<name>A0A6A5R6Q2_9PLEO</name>
<protein>
    <submittedName>
        <fullName evidence="2">Uncharacterized protein</fullName>
    </submittedName>
</protein>
<dbReference type="Proteomes" id="UP000800082">
    <property type="component" value="Unassembled WGS sequence"/>
</dbReference>
<keyword evidence="1" id="KW-0472">Membrane</keyword>
<gene>
    <name evidence="2" type="ORF">M421DRAFT_425350</name>
</gene>